<dbReference type="AlphaFoldDB" id="A0A5B0NK70"/>
<evidence type="ECO:0000313" key="1">
    <source>
        <dbReference type="EMBL" id="KAA1088982.1"/>
    </source>
</evidence>
<reference evidence="1 2" key="1">
    <citation type="submission" date="2019-05" db="EMBL/GenBank/DDBJ databases">
        <title>Emergence of the Ug99 lineage of the wheat stem rust pathogen through somatic hybridization.</title>
        <authorList>
            <person name="Li F."/>
            <person name="Upadhyaya N.M."/>
            <person name="Sperschneider J."/>
            <person name="Matny O."/>
            <person name="Nguyen-Phuc H."/>
            <person name="Mago R."/>
            <person name="Raley C."/>
            <person name="Miller M.E."/>
            <person name="Silverstein K.A.T."/>
            <person name="Henningsen E."/>
            <person name="Hirsch C.D."/>
            <person name="Visser B."/>
            <person name="Pretorius Z.A."/>
            <person name="Steffenson B.J."/>
            <person name="Schwessinger B."/>
            <person name="Dodds P.N."/>
            <person name="Figueroa M."/>
        </authorList>
    </citation>
    <scope>NUCLEOTIDE SEQUENCE [LARGE SCALE GENOMIC DNA]</scope>
    <source>
        <strain evidence="1">21-0</strain>
    </source>
</reference>
<sequence length="67" mass="7704">MIVSEYTNVRSPEAPSGFLPLHLVRLPPTQPGDEDNEFLATRYFHNAALEKGELPAFRQQIRKQHED</sequence>
<protein>
    <submittedName>
        <fullName evidence="1">Uncharacterized protein</fullName>
    </submittedName>
</protein>
<proteinExistence type="predicted"/>
<evidence type="ECO:0000313" key="2">
    <source>
        <dbReference type="Proteomes" id="UP000324748"/>
    </source>
</evidence>
<dbReference type="EMBL" id="VSWC01000093">
    <property type="protein sequence ID" value="KAA1088982.1"/>
    <property type="molecule type" value="Genomic_DNA"/>
</dbReference>
<comment type="caution">
    <text evidence="1">The sequence shown here is derived from an EMBL/GenBank/DDBJ whole genome shotgun (WGS) entry which is preliminary data.</text>
</comment>
<keyword evidence="2" id="KW-1185">Reference proteome</keyword>
<accession>A0A5B0NK70</accession>
<dbReference type="Proteomes" id="UP000324748">
    <property type="component" value="Unassembled WGS sequence"/>
</dbReference>
<organism evidence="1 2">
    <name type="scientific">Puccinia graminis f. sp. tritici</name>
    <dbReference type="NCBI Taxonomy" id="56615"/>
    <lineage>
        <taxon>Eukaryota</taxon>
        <taxon>Fungi</taxon>
        <taxon>Dikarya</taxon>
        <taxon>Basidiomycota</taxon>
        <taxon>Pucciniomycotina</taxon>
        <taxon>Pucciniomycetes</taxon>
        <taxon>Pucciniales</taxon>
        <taxon>Pucciniaceae</taxon>
        <taxon>Puccinia</taxon>
    </lineage>
</organism>
<name>A0A5B0NK70_PUCGR</name>
<gene>
    <name evidence="1" type="ORF">PGT21_002982</name>
</gene>